<evidence type="ECO:0000313" key="5">
    <source>
        <dbReference type="WBParaSite" id="MhA1_Contig1266.frz3.gene5"/>
    </source>
</evidence>
<name>A0A1I8B1W7_MELHA</name>
<comment type="caution">
    <text evidence="1">Lacks conserved residue(s) required for the propagation of feature annotation.</text>
</comment>
<dbReference type="SMART" id="SM00254">
    <property type="entry name" value="ShKT"/>
    <property type="match status" value="2"/>
</dbReference>
<dbReference type="WBParaSite" id="MhA1_Contig1266.frz3.gene5">
    <property type="protein sequence ID" value="MhA1_Contig1266.frz3.gene5"/>
    <property type="gene ID" value="MhA1_Contig1266.frz3.gene5"/>
</dbReference>
<keyword evidence="2" id="KW-1133">Transmembrane helix</keyword>
<evidence type="ECO:0000256" key="1">
    <source>
        <dbReference type="PROSITE-ProRule" id="PRU01005"/>
    </source>
</evidence>
<protein>
    <submittedName>
        <fullName evidence="5">ShKT domain-containing protein</fullName>
    </submittedName>
</protein>
<proteinExistence type="predicted"/>
<dbReference type="AlphaFoldDB" id="A0A1I8B1W7"/>
<feature type="domain" description="ShKT" evidence="3">
    <location>
        <begin position="270"/>
        <end position="309"/>
    </location>
</feature>
<dbReference type="InterPro" id="IPR003582">
    <property type="entry name" value="ShKT_dom"/>
</dbReference>
<keyword evidence="2" id="KW-0812">Transmembrane</keyword>
<dbReference type="PROSITE" id="PS51670">
    <property type="entry name" value="SHKT"/>
    <property type="match status" value="1"/>
</dbReference>
<dbReference type="Proteomes" id="UP000095281">
    <property type="component" value="Unplaced"/>
</dbReference>
<dbReference type="Pfam" id="PF01549">
    <property type="entry name" value="ShK"/>
    <property type="match status" value="2"/>
</dbReference>
<dbReference type="Gene3D" id="1.10.10.1870">
    <property type="entry name" value="ShTK domain-like"/>
    <property type="match status" value="1"/>
</dbReference>
<evidence type="ECO:0000259" key="3">
    <source>
        <dbReference type="PROSITE" id="PS51670"/>
    </source>
</evidence>
<evidence type="ECO:0000256" key="2">
    <source>
        <dbReference type="SAM" id="Phobius"/>
    </source>
</evidence>
<reference evidence="5" key="1">
    <citation type="submission" date="2016-11" db="UniProtKB">
        <authorList>
            <consortium name="WormBaseParasite"/>
        </authorList>
    </citation>
    <scope>IDENTIFICATION</scope>
</reference>
<keyword evidence="4" id="KW-1185">Reference proteome</keyword>
<evidence type="ECO:0000313" key="4">
    <source>
        <dbReference type="Proteomes" id="UP000095281"/>
    </source>
</evidence>
<accession>A0A1I8B1W7</accession>
<keyword evidence="2" id="KW-0472">Membrane</keyword>
<sequence length="309" mass="34808">MIFKIYGRNFYLFILIFFIILNRLVFSALYYCIDALTDARTGQQSCVPPLKLYRSVNYCCTTDSSQVGNVPSIHFPDEPPETLPPGCRSKLKIFLTKINLIKTVPEIQRRGGFTEYHCPSNYPKGFDKWDNRMSLPLCCTQNIRQQYPNAVNIEVLLPGQTSRRQQGRQNIRPGGFQPGGGRWGICRDLAVPGRPSDCPANAHRCSDPIWLSVMAQQCLGTCINLCSQLRGTRVGNIPSMGVGRQPGRRPGLWQPRSRFGDRLLGGGRGCRDWNFPAGRRDCVYLAAMGLCETDITRMRAQCPARCNYC</sequence>
<feature type="transmembrane region" description="Helical" evidence="2">
    <location>
        <begin position="12"/>
        <end position="31"/>
    </location>
</feature>
<organism evidence="4 5">
    <name type="scientific">Meloidogyne hapla</name>
    <name type="common">Root-knot nematode worm</name>
    <dbReference type="NCBI Taxonomy" id="6305"/>
    <lineage>
        <taxon>Eukaryota</taxon>
        <taxon>Metazoa</taxon>
        <taxon>Ecdysozoa</taxon>
        <taxon>Nematoda</taxon>
        <taxon>Chromadorea</taxon>
        <taxon>Rhabditida</taxon>
        <taxon>Tylenchina</taxon>
        <taxon>Tylenchomorpha</taxon>
        <taxon>Tylenchoidea</taxon>
        <taxon>Meloidogynidae</taxon>
        <taxon>Meloidogyninae</taxon>
        <taxon>Meloidogyne</taxon>
    </lineage>
</organism>